<sequence length="476" mass="54514">MSTQGASTSSPSSSSTPRWKYDGFLSFTGEDTRKGFTDYLYDALKNEDILIFRDVVKLEENIESKTEPLLPQDMKEGIVEADIESKMEPLLPTDVRSIMEEANIESKTEPLLSSAVEKEDMSWRINLEEFPELPERRDAEHGSIILRFLRTPRKQRKVNDYYKKQKRLLEGFTEMETIIERGCPPGNLTEDEMKQLAKSVRMAIYVTNIANIVLFAAKVFASIESKSLAVIASILAPLFDLLSGFILWFTSHAMQNPNQHRYPIGKKRMQPVGIIIFGSFGLQVLFQAAQQFITKSVPEKDPQKEKWIIGIMTSVTLVKFMLVVYCRRIQDKIVRTYAEQHFSDVKTNLISLAAVVLASRYYWWIDPTGAIIILLYTMNTWEKTFFENLYALIGRTAPPEFLAKLNFLLLNHHEDIKQLKSVKAFKSSSDQYSVEVDIVLPEHMVLSKAHDIGKTLEERLKQLLPEVERASVHLSC</sequence>
<dbReference type="GO" id="GO:0008324">
    <property type="term" value="F:monoatomic cation transmembrane transporter activity"/>
    <property type="evidence" value="ECO:0007669"/>
    <property type="project" value="InterPro"/>
</dbReference>
<comment type="subcellular location">
    <subcellularLocation>
        <location evidence="1">Membrane</location>
        <topology evidence="1">Multi-pass membrane protein</topology>
    </subcellularLocation>
</comment>
<dbReference type="InterPro" id="IPR036837">
    <property type="entry name" value="Cation_efflux_CTD_sf"/>
</dbReference>
<dbReference type="Pfam" id="PF01545">
    <property type="entry name" value="Cation_efflux"/>
    <property type="match status" value="1"/>
</dbReference>
<dbReference type="EnsemblPlants" id="QL04p092572:mrna">
    <property type="protein sequence ID" value="QL04p092572:mrna"/>
    <property type="gene ID" value="QL04p092572"/>
</dbReference>
<keyword evidence="5 6" id="KW-0472">Membrane</keyword>
<dbReference type="Gramene" id="QL04p092572:mrna">
    <property type="protein sequence ID" value="QL04p092572:mrna"/>
    <property type="gene ID" value="QL04p092572"/>
</dbReference>
<feature type="domain" description="Cation efflux protein cytoplasmic" evidence="8">
    <location>
        <begin position="404"/>
        <end position="474"/>
    </location>
</feature>
<keyword evidence="4 6" id="KW-1133">Transmembrane helix</keyword>
<protein>
    <submittedName>
        <fullName evidence="9">Uncharacterized protein</fullName>
    </submittedName>
</protein>
<evidence type="ECO:0000313" key="9">
    <source>
        <dbReference type="EnsemblPlants" id="QL04p092572:mrna"/>
    </source>
</evidence>
<dbReference type="EMBL" id="LRBV02000004">
    <property type="status" value="NOT_ANNOTATED_CDS"/>
    <property type="molecule type" value="Genomic_DNA"/>
</dbReference>
<dbReference type="SUPFAM" id="SSF161111">
    <property type="entry name" value="Cation efflux protein transmembrane domain-like"/>
    <property type="match status" value="1"/>
</dbReference>
<keyword evidence="3 6" id="KW-0812">Transmembrane</keyword>
<dbReference type="Proteomes" id="UP000594261">
    <property type="component" value="Chromosome 4"/>
</dbReference>
<evidence type="ECO:0000256" key="3">
    <source>
        <dbReference type="ARBA" id="ARBA00022692"/>
    </source>
</evidence>
<reference evidence="9" key="2">
    <citation type="submission" date="2021-01" db="UniProtKB">
        <authorList>
            <consortium name="EnsemblPlants"/>
        </authorList>
    </citation>
    <scope>IDENTIFICATION</scope>
</reference>
<dbReference type="Gene3D" id="3.40.50.10140">
    <property type="entry name" value="Toll/interleukin-1 receptor homology (TIR) domain"/>
    <property type="match status" value="1"/>
</dbReference>
<dbReference type="Gene3D" id="1.20.1510.10">
    <property type="entry name" value="Cation efflux protein transmembrane domain"/>
    <property type="match status" value="1"/>
</dbReference>
<feature type="domain" description="Cation efflux protein transmembrane" evidence="7">
    <location>
        <begin position="208"/>
        <end position="393"/>
    </location>
</feature>
<dbReference type="AlphaFoldDB" id="A0A7N2LL97"/>
<dbReference type="GO" id="GO:0016020">
    <property type="term" value="C:membrane"/>
    <property type="evidence" value="ECO:0007669"/>
    <property type="project" value="UniProtKB-SubCell"/>
</dbReference>
<organism evidence="9 10">
    <name type="scientific">Quercus lobata</name>
    <name type="common">Valley oak</name>
    <dbReference type="NCBI Taxonomy" id="97700"/>
    <lineage>
        <taxon>Eukaryota</taxon>
        <taxon>Viridiplantae</taxon>
        <taxon>Streptophyta</taxon>
        <taxon>Embryophyta</taxon>
        <taxon>Tracheophyta</taxon>
        <taxon>Spermatophyta</taxon>
        <taxon>Magnoliopsida</taxon>
        <taxon>eudicotyledons</taxon>
        <taxon>Gunneridae</taxon>
        <taxon>Pentapetalae</taxon>
        <taxon>rosids</taxon>
        <taxon>fabids</taxon>
        <taxon>Fagales</taxon>
        <taxon>Fagaceae</taxon>
        <taxon>Quercus</taxon>
    </lineage>
</organism>
<evidence type="ECO:0000256" key="2">
    <source>
        <dbReference type="ARBA" id="ARBA00022448"/>
    </source>
</evidence>
<dbReference type="InParanoid" id="A0A7N2LL97"/>
<evidence type="ECO:0000259" key="8">
    <source>
        <dbReference type="Pfam" id="PF16916"/>
    </source>
</evidence>
<name>A0A7N2LL97_QUELO</name>
<dbReference type="PANTHER" id="PTHR43840">
    <property type="entry name" value="MITOCHONDRIAL METAL TRANSPORTER 1-RELATED"/>
    <property type="match status" value="1"/>
</dbReference>
<evidence type="ECO:0000313" key="10">
    <source>
        <dbReference type="Proteomes" id="UP000594261"/>
    </source>
</evidence>
<accession>A0A7N2LL97</accession>
<feature type="transmembrane region" description="Helical" evidence="6">
    <location>
        <begin position="269"/>
        <end position="287"/>
    </location>
</feature>
<dbReference type="InterPro" id="IPR035897">
    <property type="entry name" value="Toll_tir_struct_dom_sf"/>
</dbReference>
<feature type="transmembrane region" description="Helical" evidence="6">
    <location>
        <begin position="227"/>
        <end position="249"/>
    </location>
</feature>
<keyword evidence="2" id="KW-0813">Transport</keyword>
<dbReference type="NCBIfam" id="TIGR01297">
    <property type="entry name" value="CDF"/>
    <property type="match status" value="1"/>
</dbReference>
<dbReference type="InterPro" id="IPR002524">
    <property type="entry name" value="Cation_efflux"/>
</dbReference>
<dbReference type="Pfam" id="PF16916">
    <property type="entry name" value="ZT_dimer"/>
    <property type="match status" value="1"/>
</dbReference>
<dbReference type="SUPFAM" id="SSF52200">
    <property type="entry name" value="Toll/Interleukin receptor TIR domain"/>
    <property type="match status" value="1"/>
</dbReference>
<evidence type="ECO:0000256" key="5">
    <source>
        <dbReference type="ARBA" id="ARBA00023136"/>
    </source>
</evidence>
<evidence type="ECO:0000259" key="7">
    <source>
        <dbReference type="Pfam" id="PF01545"/>
    </source>
</evidence>
<feature type="transmembrane region" description="Helical" evidence="6">
    <location>
        <begin position="202"/>
        <end position="221"/>
    </location>
</feature>
<evidence type="ECO:0000256" key="1">
    <source>
        <dbReference type="ARBA" id="ARBA00004141"/>
    </source>
</evidence>
<feature type="transmembrane region" description="Helical" evidence="6">
    <location>
        <begin position="347"/>
        <end position="365"/>
    </location>
</feature>
<keyword evidence="10" id="KW-1185">Reference proteome</keyword>
<dbReference type="InterPro" id="IPR027469">
    <property type="entry name" value="Cation_efflux_TMD_sf"/>
</dbReference>
<dbReference type="Gene3D" id="3.30.70.1350">
    <property type="entry name" value="Cation efflux protein, cytoplasmic domain"/>
    <property type="match status" value="1"/>
</dbReference>
<reference evidence="9 10" key="1">
    <citation type="journal article" date="2016" name="G3 (Bethesda)">
        <title>First Draft Assembly and Annotation of the Genome of a California Endemic Oak Quercus lobata Nee (Fagaceae).</title>
        <authorList>
            <person name="Sork V.L."/>
            <person name="Fitz-Gibbon S.T."/>
            <person name="Puiu D."/>
            <person name="Crepeau M."/>
            <person name="Gugger P.F."/>
            <person name="Sherman R."/>
            <person name="Stevens K."/>
            <person name="Langley C.H."/>
            <person name="Pellegrini M."/>
            <person name="Salzberg S.L."/>
        </authorList>
    </citation>
    <scope>NUCLEOTIDE SEQUENCE [LARGE SCALE GENOMIC DNA]</scope>
    <source>
        <strain evidence="9 10">cv. SW786</strain>
    </source>
</reference>
<evidence type="ECO:0000256" key="4">
    <source>
        <dbReference type="ARBA" id="ARBA00022989"/>
    </source>
</evidence>
<evidence type="ECO:0000256" key="6">
    <source>
        <dbReference type="SAM" id="Phobius"/>
    </source>
</evidence>
<dbReference type="InterPro" id="IPR050291">
    <property type="entry name" value="CDF_Transporter"/>
</dbReference>
<feature type="transmembrane region" description="Helical" evidence="6">
    <location>
        <begin position="307"/>
        <end position="326"/>
    </location>
</feature>
<dbReference type="SUPFAM" id="SSF160240">
    <property type="entry name" value="Cation efflux protein cytoplasmic domain-like"/>
    <property type="match status" value="1"/>
</dbReference>
<dbReference type="PANTHER" id="PTHR43840:SF2">
    <property type="entry name" value="METAL TOLERANCE PROTEIN 9"/>
    <property type="match status" value="1"/>
</dbReference>
<proteinExistence type="predicted"/>
<dbReference type="InterPro" id="IPR058533">
    <property type="entry name" value="Cation_efflux_TM"/>
</dbReference>
<dbReference type="InterPro" id="IPR027470">
    <property type="entry name" value="Cation_efflux_CTD"/>
</dbReference>